<feature type="non-terminal residue" evidence="1">
    <location>
        <position position="54"/>
    </location>
</feature>
<name>A0AA38CRH6_TAXCH</name>
<proteinExistence type="predicted"/>
<protein>
    <submittedName>
        <fullName evidence="1">Uncharacterized protein</fullName>
    </submittedName>
</protein>
<organism evidence="1 2">
    <name type="scientific">Taxus chinensis</name>
    <name type="common">Chinese yew</name>
    <name type="synonym">Taxus wallichiana var. chinensis</name>
    <dbReference type="NCBI Taxonomy" id="29808"/>
    <lineage>
        <taxon>Eukaryota</taxon>
        <taxon>Viridiplantae</taxon>
        <taxon>Streptophyta</taxon>
        <taxon>Embryophyta</taxon>
        <taxon>Tracheophyta</taxon>
        <taxon>Spermatophyta</taxon>
        <taxon>Pinopsida</taxon>
        <taxon>Pinidae</taxon>
        <taxon>Conifers II</taxon>
        <taxon>Cupressales</taxon>
        <taxon>Taxaceae</taxon>
        <taxon>Taxus</taxon>
    </lineage>
</organism>
<dbReference type="EMBL" id="JAHRHJ020000009">
    <property type="protein sequence ID" value="KAH9301143.1"/>
    <property type="molecule type" value="Genomic_DNA"/>
</dbReference>
<evidence type="ECO:0000313" key="2">
    <source>
        <dbReference type="Proteomes" id="UP000824469"/>
    </source>
</evidence>
<evidence type="ECO:0000313" key="1">
    <source>
        <dbReference type="EMBL" id="KAH9301143.1"/>
    </source>
</evidence>
<keyword evidence="2" id="KW-1185">Reference proteome</keyword>
<dbReference type="Proteomes" id="UP000824469">
    <property type="component" value="Unassembled WGS sequence"/>
</dbReference>
<gene>
    <name evidence="1" type="ORF">KI387_012726</name>
</gene>
<sequence length="54" mass="6172">ISIEVARWNVDKSVTIRVLREDIKAKDVKIVHLKGEKDLDKNKNGVLITMAEEI</sequence>
<reference evidence="1 2" key="1">
    <citation type="journal article" date="2021" name="Nat. Plants">
        <title>The Taxus genome provides insights into paclitaxel biosynthesis.</title>
        <authorList>
            <person name="Xiong X."/>
            <person name="Gou J."/>
            <person name="Liao Q."/>
            <person name="Li Y."/>
            <person name="Zhou Q."/>
            <person name="Bi G."/>
            <person name="Li C."/>
            <person name="Du R."/>
            <person name="Wang X."/>
            <person name="Sun T."/>
            <person name="Guo L."/>
            <person name="Liang H."/>
            <person name="Lu P."/>
            <person name="Wu Y."/>
            <person name="Zhang Z."/>
            <person name="Ro D.K."/>
            <person name="Shang Y."/>
            <person name="Huang S."/>
            <person name="Yan J."/>
        </authorList>
    </citation>
    <scope>NUCLEOTIDE SEQUENCE [LARGE SCALE GENOMIC DNA]</scope>
    <source>
        <strain evidence="1">Ta-2019</strain>
    </source>
</reference>
<accession>A0AA38CRH6</accession>
<comment type="caution">
    <text evidence="1">The sequence shown here is derived from an EMBL/GenBank/DDBJ whole genome shotgun (WGS) entry which is preliminary data.</text>
</comment>
<feature type="non-terminal residue" evidence="1">
    <location>
        <position position="1"/>
    </location>
</feature>
<dbReference type="AlphaFoldDB" id="A0AA38CRH6"/>